<dbReference type="EMBL" id="QBMN01000251">
    <property type="protein sequence ID" value="PZO33476.1"/>
    <property type="molecule type" value="Genomic_DNA"/>
</dbReference>
<dbReference type="Proteomes" id="UP000249081">
    <property type="component" value="Unassembled WGS sequence"/>
</dbReference>
<keyword evidence="4 5" id="KW-0472">Membrane</keyword>
<reference evidence="7 8" key="2">
    <citation type="submission" date="2018-06" db="EMBL/GenBank/DDBJ databases">
        <title>Metagenomic assembly of (sub)arctic Cyanobacteria and their associated microbiome from non-axenic cultures.</title>
        <authorList>
            <person name="Baurain D."/>
        </authorList>
    </citation>
    <scope>NUCLEOTIDE SEQUENCE [LARGE SCALE GENOMIC DNA]</scope>
    <source>
        <strain evidence="7">ULC041bin1</strain>
    </source>
</reference>
<feature type="domain" description="DUF202" evidence="6">
    <location>
        <begin position="20"/>
        <end position="88"/>
    </location>
</feature>
<evidence type="ECO:0000313" key="8">
    <source>
        <dbReference type="Proteomes" id="UP000249081"/>
    </source>
</evidence>
<keyword evidence="3 5" id="KW-1133">Transmembrane helix</keyword>
<dbReference type="GO" id="GO:0012505">
    <property type="term" value="C:endomembrane system"/>
    <property type="evidence" value="ECO:0007669"/>
    <property type="project" value="UniProtKB-SubCell"/>
</dbReference>
<feature type="transmembrane region" description="Helical" evidence="5">
    <location>
        <begin position="66"/>
        <end position="85"/>
    </location>
</feature>
<proteinExistence type="predicted"/>
<dbReference type="AlphaFoldDB" id="A0A2W4VLR7"/>
<evidence type="ECO:0000256" key="2">
    <source>
        <dbReference type="ARBA" id="ARBA00022692"/>
    </source>
</evidence>
<name>A0A2W4VLR7_9CYAN</name>
<evidence type="ECO:0000256" key="4">
    <source>
        <dbReference type="ARBA" id="ARBA00023136"/>
    </source>
</evidence>
<evidence type="ECO:0000313" key="7">
    <source>
        <dbReference type="EMBL" id="PZO33476.1"/>
    </source>
</evidence>
<comment type="caution">
    <text evidence="7">The sequence shown here is derived from an EMBL/GenBank/DDBJ whole genome shotgun (WGS) entry which is preliminary data.</text>
</comment>
<dbReference type="InterPro" id="IPR003807">
    <property type="entry name" value="DUF202"/>
</dbReference>
<feature type="transmembrane region" description="Helical" evidence="5">
    <location>
        <begin position="106"/>
        <end position="129"/>
    </location>
</feature>
<evidence type="ECO:0000256" key="3">
    <source>
        <dbReference type="ARBA" id="ARBA00022989"/>
    </source>
</evidence>
<protein>
    <recommendedName>
        <fullName evidence="6">DUF202 domain-containing protein</fullName>
    </recommendedName>
</protein>
<dbReference type="Pfam" id="PF02656">
    <property type="entry name" value="DUF202"/>
    <property type="match status" value="1"/>
</dbReference>
<organism evidence="7 8">
    <name type="scientific">Shackletoniella antarctica</name>
    <dbReference type="NCBI Taxonomy" id="268115"/>
    <lineage>
        <taxon>Bacteria</taxon>
        <taxon>Bacillati</taxon>
        <taxon>Cyanobacteriota</taxon>
        <taxon>Cyanophyceae</taxon>
        <taxon>Oculatellales</taxon>
        <taxon>Oculatellaceae</taxon>
        <taxon>Shackletoniella</taxon>
    </lineage>
</organism>
<reference evidence="8" key="1">
    <citation type="submission" date="2018-04" db="EMBL/GenBank/DDBJ databases">
        <authorList>
            <person name="Cornet L."/>
        </authorList>
    </citation>
    <scope>NUCLEOTIDE SEQUENCE [LARGE SCALE GENOMIC DNA]</scope>
</reference>
<accession>A0A2W4VLR7</accession>
<feature type="transmembrane region" description="Helical" evidence="5">
    <location>
        <begin position="28"/>
        <end position="46"/>
    </location>
</feature>
<evidence type="ECO:0000256" key="5">
    <source>
        <dbReference type="SAM" id="Phobius"/>
    </source>
</evidence>
<comment type="subcellular location">
    <subcellularLocation>
        <location evidence="1">Endomembrane system</location>
        <topology evidence="1">Multi-pass membrane protein</topology>
    </subcellularLocation>
</comment>
<gene>
    <name evidence="7" type="ORF">DCF17_21885</name>
</gene>
<sequence length="130" mass="13676">MGDLPPQMRGNPTNELAKERNRAAAERTLNAWTGVCLSLIGFGVAFDRVVSSLGGRAAAMPEPRAALVGLVFIGVGLVLLGFALVQHRLAIASIERHDYVLSSIHTLNRLAVATIVLAGLAGLAVVLVLR</sequence>
<evidence type="ECO:0000256" key="1">
    <source>
        <dbReference type="ARBA" id="ARBA00004127"/>
    </source>
</evidence>
<evidence type="ECO:0000259" key="6">
    <source>
        <dbReference type="Pfam" id="PF02656"/>
    </source>
</evidence>
<keyword evidence="2 5" id="KW-0812">Transmembrane</keyword>